<evidence type="ECO:0000313" key="2">
    <source>
        <dbReference type="Proteomes" id="UP000180235"/>
    </source>
</evidence>
<sequence>MNGDPHGDLTPALLGWLQELATAKHGKWMRRALEGLLRLSQTDLERLDWKIIAGAIQDMEQGFRVFQPYRRVRKIALFGSARLGTDAPDYQLAVEFARRIAEQGFMVMTGAGGGIMQAGNAGAGAAHSFGLNIQLPFEQSSNVFISDSPRLIDFKYFFTRKLFFIRETDAVCAFPGGFGTQDEVFEALTLCQNGRCPPIPIVLLDHPGSTYWHAWATYVREYFWRTHLISPQDMELYTITDSVAVACETIRQFYRVYHSSRYVQDYLVLRLRQGLSEAVVAELNAEFQDIITTGEIEQRSAFPEELGDETGDLPRLAFRFNQREHGRLYQLIRRVNELAGGDNAHPERR</sequence>
<proteinExistence type="predicted"/>
<evidence type="ECO:0000313" key="1">
    <source>
        <dbReference type="EMBL" id="APB33543.1"/>
    </source>
</evidence>
<protein>
    <submittedName>
        <fullName evidence="1">Lysine decarboxylase family</fullName>
    </submittedName>
</protein>
<dbReference type="Gene3D" id="3.40.50.450">
    <property type="match status" value="1"/>
</dbReference>
<dbReference type="SUPFAM" id="SSF102405">
    <property type="entry name" value="MCP/YpsA-like"/>
    <property type="match status" value="1"/>
</dbReference>
<dbReference type="PANTHER" id="PTHR43393:SF2">
    <property type="entry name" value="CYTOKININ RIBOSIDE 5'-MONOPHOSPHATE PHOSPHORIBOHYDROLASE"/>
    <property type="match status" value="1"/>
</dbReference>
<dbReference type="Pfam" id="PF03641">
    <property type="entry name" value="Lysine_decarbox"/>
    <property type="match status" value="1"/>
</dbReference>
<reference evidence="1 2" key="1">
    <citation type="submission" date="2016-10" db="EMBL/GenBank/DDBJ databases">
        <title>Description of Gloeomargarita lithophora gen. nov., sp. nov., a thylakoid-bearing basal-branching cyanobacterium with intracellular carbonates, and proposal for Gloeomargaritales ord. nov.</title>
        <authorList>
            <person name="Moreira D."/>
            <person name="Tavera R."/>
            <person name="Benzerara K."/>
            <person name="Skouri-Panet F."/>
            <person name="Couradeau E."/>
            <person name="Gerard E."/>
            <person name="Loussert C."/>
            <person name="Novelo E."/>
            <person name="Zivanovic Y."/>
            <person name="Lopez-Garcia P."/>
        </authorList>
    </citation>
    <scope>NUCLEOTIDE SEQUENCE [LARGE SCALE GENOMIC DNA]</scope>
    <source>
        <strain evidence="1 2">D10</strain>
    </source>
</reference>
<accession>A0A1J0ACA2</accession>
<gene>
    <name evidence="1" type="ORF">GlitD10_1223</name>
</gene>
<keyword evidence="2" id="KW-1185">Reference proteome</keyword>
<dbReference type="AlphaFoldDB" id="A0A1J0ACA2"/>
<dbReference type="RefSeq" id="WP_071454115.1">
    <property type="nucleotide sequence ID" value="NZ_CP017675.1"/>
</dbReference>
<dbReference type="InterPro" id="IPR031100">
    <property type="entry name" value="LOG_fam"/>
</dbReference>
<dbReference type="Proteomes" id="UP000180235">
    <property type="component" value="Chromosome"/>
</dbReference>
<dbReference type="STRING" id="1188229.GlitD10_1223"/>
<dbReference type="KEGG" id="glt:GlitD10_1223"/>
<dbReference type="OrthoDB" id="9801098at2"/>
<dbReference type="GO" id="GO:0005829">
    <property type="term" value="C:cytosol"/>
    <property type="evidence" value="ECO:0007669"/>
    <property type="project" value="TreeGrafter"/>
</dbReference>
<dbReference type="InterPro" id="IPR052341">
    <property type="entry name" value="LOG_family_nucleotidases"/>
</dbReference>
<dbReference type="EMBL" id="CP017675">
    <property type="protein sequence ID" value="APB33543.1"/>
    <property type="molecule type" value="Genomic_DNA"/>
</dbReference>
<name>A0A1J0ACA2_9CYAN</name>
<dbReference type="PANTHER" id="PTHR43393">
    <property type="entry name" value="CYTOKININ RIBOSIDE 5'-MONOPHOSPHATE PHOSPHORIBOHYDROLASE"/>
    <property type="match status" value="1"/>
</dbReference>
<organism evidence="1 2">
    <name type="scientific">Gloeomargarita lithophora Alchichica-D10</name>
    <dbReference type="NCBI Taxonomy" id="1188229"/>
    <lineage>
        <taxon>Bacteria</taxon>
        <taxon>Bacillati</taxon>
        <taxon>Cyanobacteriota</taxon>
        <taxon>Cyanophyceae</taxon>
        <taxon>Gloeomargaritales</taxon>
        <taxon>Gloeomargaritaceae</taxon>
        <taxon>Gloeomargarita</taxon>
    </lineage>
</organism>